<feature type="chain" id="PRO_5022041174" description="Outer membrane protein beta-barrel domain-containing protein" evidence="2">
    <location>
        <begin position="21"/>
        <end position="212"/>
    </location>
</feature>
<evidence type="ECO:0000313" key="3">
    <source>
        <dbReference type="EMBL" id="GEO06286.1"/>
    </source>
</evidence>
<name>A0A512B2U2_9BACT</name>
<feature type="region of interest" description="Disordered" evidence="1">
    <location>
        <begin position="24"/>
        <end position="53"/>
    </location>
</feature>
<dbReference type="RefSeq" id="WP_146901994.1">
    <property type="nucleotide sequence ID" value="NZ_BJYS01000033.1"/>
</dbReference>
<evidence type="ECO:0000256" key="1">
    <source>
        <dbReference type="SAM" id="MobiDB-lite"/>
    </source>
</evidence>
<evidence type="ECO:0008006" key="5">
    <source>
        <dbReference type="Google" id="ProtNLM"/>
    </source>
</evidence>
<gene>
    <name evidence="3" type="ORF">AAE02nite_39500</name>
</gene>
<evidence type="ECO:0000256" key="2">
    <source>
        <dbReference type="SAM" id="SignalP"/>
    </source>
</evidence>
<protein>
    <recommendedName>
        <fullName evidence="5">Outer membrane protein beta-barrel domain-containing protein</fullName>
    </recommendedName>
</protein>
<organism evidence="3 4">
    <name type="scientific">Adhaeribacter aerolatus</name>
    <dbReference type="NCBI Taxonomy" id="670289"/>
    <lineage>
        <taxon>Bacteria</taxon>
        <taxon>Pseudomonadati</taxon>
        <taxon>Bacteroidota</taxon>
        <taxon>Cytophagia</taxon>
        <taxon>Cytophagales</taxon>
        <taxon>Hymenobacteraceae</taxon>
        <taxon>Adhaeribacter</taxon>
    </lineage>
</organism>
<comment type="caution">
    <text evidence="3">The sequence shown here is derived from an EMBL/GenBank/DDBJ whole genome shotgun (WGS) entry which is preliminary data.</text>
</comment>
<evidence type="ECO:0000313" key="4">
    <source>
        <dbReference type="Proteomes" id="UP000321532"/>
    </source>
</evidence>
<dbReference type="AlphaFoldDB" id="A0A512B2U2"/>
<feature type="signal peptide" evidence="2">
    <location>
        <begin position="1"/>
        <end position="20"/>
    </location>
</feature>
<keyword evidence="2" id="KW-0732">Signal</keyword>
<sequence>MIKHIISAAFLLLICLNTRAQTPGEGKAEINSAPPALAPPAEKINPAGTTKSPVAIPPRKISYGLSAGTQFSRLYGTTTFLEPSVLFPVTKRFSGFASLNLVTSFGANANLYGNDAFAANYTPGYNQRFILNAGGNYLVNDRLNLTGTVWRDFSKNPMPALLNLYIPGGRNGLSLRANYKVTENFSVSGGVRYSNGNAYNQMWYNPASPWSY</sequence>
<dbReference type="OrthoDB" id="885071at2"/>
<keyword evidence="4" id="KW-1185">Reference proteome</keyword>
<dbReference type="EMBL" id="BJYS01000033">
    <property type="protein sequence ID" value="GEO06286.1"/>
    <property type="molecule type" value="Genomic_DNA"/>
</dbReference>
<accession>A0A512B2U2</accession>
<dbReference type="Proteomes" id="UP000321532">
    <property type="component" value="Unassembled WGS sequence"/>
</dbReference>
<reference evidence="3 4" key="1">
    <citation type="submission" date="2019-07" db="EMBL/GenBank/DDBJ databases">
        <title>Whole genome shotgun sequence of Adhaeribacter aerolatus NBRC 106133.</title>
        <authorList>
            <person name="Hosoyama A."/>
            <person name="Uohara A."/>
            <person name="Ohji S."/>
            <person name="Ichikawa N."/>
        </authorList>
    </citation>
    <scope>NUCLEOTIDE SEQUENCE [LARGE SCALE GENOMIC DNA]</scope>
    <source>
        <strain evidence="3 4">NBRC 106133</strain>
    </source>
</reference>
<proteinExistence type="predicted"/>